<comment type="caution">
    <text evidence="3">The sequence shown here is derived from an EMBL/GenBank/DDBJ whole genome shotgun (WGS) entry which is preliminary data.</text>
</comment>
<evidence type="ECO:0000256" key="2">
    <source>
        <dbReference type="SAM" id="Phobius"/>
    </source>
</evidence>
<feature type="region of interest" description="Disordered" evidence="1">
    <location>
        <begin position="1"/>
        <end position="48"/>
    </location>
</feature>
<gene>
    <name evidence="3" type="ORF">K8I29_12850</name>
</gene>
<keyword evidence="2" id="KW-0812">Transmembrane</keyword>
<dbReference type="EMBL" id="JAIOIV010000104">
    <property type="protein sequence ID" value="MBZ0157086.1"/>
    <property type="molecule type" value="Genomic_DNA"/>
</dbReference>
<reference evidence="3" key="1">
    <citation type="journal article" date="2021" name="bioRxiv">
        <title>Unraveling nitrogen, sulfur and carbon metabolic pathways and microbial community transcriptional responses to substrate deprivation and toxicity stresses in a bioreactor mimicking anoxic brackish coastal sediment conditions.</title>
        <authorList>
            <person name="Martins P.D."/>
            <person name="Echeveste M.J."/>
            <person name="Arshad A."/>
            <person name="Kurth J."/>
            <person name="Ouboter H."/>
            <person name="Jetten M.S.M."/>
            <person name="Welte C.U."/>
        </authorList>
    </citation>
    <scope>NUCLEOTIDE SEQUENCE</scope>
    <source>
        <strain evidence="3">MAG_39</strain>
    </source>
</reference>
<keyword evidence="2" id="KW-1133">Transmembrane helix</keyword>
<accession>A0A953JFW6</accession>
<evidence type="ECO:0000256" key="1">
    <source>
        <dbReference type="SAM" id="MobiDB-lite"/>
    </source>
</evidence>
<protein>
    <submittedName>
        <fullName evidence="3">Uncharacterized protein</fullName>
    </submittedName>
</protein>
<name>A0A953JFW6_9BACT</name>
<evidence type="ECO:0000313" key="4">
    <source>
        <dbReference type="Proteomes" id="UP000705867"/>
    </source>
</evidence>
<evidence type="ECO:0000313" key="3">
    <source>
        <dbReference type="EMBL" id="MBZ0157086.1"/>
    </source>
</evidence>
<dbReference type="Proteomes" id="UP000705867">
    <property type="component" value="Unassembled WGS sequence"/>
</dbReference>
<proteinExistence type="predicted"/>
<organism evidence="3 4">
    <name type="scientific">Candidatus Nitrobium versatile</name>
    <dbReference type="NCBI Taxonomy" id="2884831"/>
    <lineage>
        <taxon>Bacteria</taxon>
        <taxon>Pseudomonadati</taxon>
        <taxon>Nitrospirota</taxon>
        <taxon>Nitrospiria</taxon>
        <taxon>Nitrospirales</taxon>
        <taxon>Nitrospiraceae</taxon>
        <taxon>Candidatus Nitrobium</taxon>
    </lineage>
</organism>
<dbReference type="AlphaFoldDB" id="A0A953JFW6"/>
<feature type="non-terminal residue" evidence="3">
    <location>
        <position position="111"/>
    </location>
</feature>
<sequence length="111" mass="12197">MGKEEMKDAIRKELEEIKRKHGKEDHGEGHSRRSKRLEHDHEGKGKYAEGGRHMGGFFFIAKRSIWLAAGGALGALAAIGIGKVSQKVRPAVVGAVKEGYAFKEWAASKIE</sequence>
<feature type="transmembrane region" description="Helical" evidence="2">
    <location>
        <begin position="64"/>
        <end position="82"/>
    </location>
</feature>
<keyword evidence="2" id="KW-0472">Membrane</keyword>
<reference evidence="3" key="2">
    <citation type="submission" date="2021-08" db="EMBL/GenBank/DDBJ databases">
        <authorList>
            <person name="Dalcin Martins P."/>
        </authorList>
    </citation>
    <scope>NUCLEOTIDE SEQUENCE</scope>
    <source>
        <strain evidence="3">MAG_39</strain>
    </source>
</reference>